<feature type="domain" description="Bacterial Ig-like" evidence="4">
    <location>
        <begin position="1037"/>
        <end position="1122"/>
    </location>
</feature>
<dbReference type="EMBL" id="RDSM01000001">
    <property type="protein sequence ID" value="RXH57442.1"/>
    <property type="molecule type" value="Genomic_DNA"/>
</dbReference>
<feature type="domain" description="Bacterial Ig-like" evidence="4">
    <location>
        <begin position="651"/>
        <end position="736"/>
    </location>
</feature>
<comment type="caution">
    <text evidence="6">The sequence shown here is derived from an EMBL/GenBank/DDBJ whole genome shotgun (WGS) entry which is preliminary data.</text>
</comment>
<feature type="domain" description="Bacterial Ig-like" evidence="4">
    <location>
        <begin position="1322"/>
        <end position="1406"/>
    </location>
</feature>
<keyword evidence="3" id="KW-1133">Transmembrane helix</keyword>
<dbReference type="InterPro" id="IPR011042">
    <property type="entry name" value="6-blade_b-propeller_TolB-like"/>
</dbReference>
<feature type="domain" description="Bacterial Ig-like" evidence="4">
    <location>
        <begin position="1513"/>
        <end position="1594"/>
    </location>
</feature>
<reference evidence="6 7" key="1">
    <citation type="submission" date="2018-11" db="EMBL/GenBank/DDBJ databases">
        <authorList>
            <person name="Mardanov A.V."/>
            <person name="Ravin N.V."/>
            <person name="Dedysh S.N."/>
        </authorList>
    </citation>
    <scope>NUCLEOTIDE SEQUENCE [LARGE SCALE GENOMIC DNA]</scope>
    <source>
        <strain evidence="6 7">AF10</strain>
    </source>
</reference>
<dbReference type="Proteomes" id="UP000289437">
    <property type="component" value="Unassembled WGS sequence"/>
</dbReference>
<evidence type="ECO:0000256" key="2">
    <source>
        <dbReference type="SAM" id="MobiDB-lite"/>
    </source>
</evidence>
<evidence type="ECO:0000256" key="3">
    <source>
        <dbReference type="SAM" id="Phobius"/>
    </source>
</evidence>
<dbReference type="PANTHER" id="PTHR46388:SF2">
    <property type="entry name" value="NHL REPEAT-CONTAINING PROTEIN 2"/>
    <property type="match status" value="1"/>
</dbReference>
<reference evidence="7" key="2">
    <citation type="submission" date="2019-02" db="EMBL/GenBank/DDBJ databases">
        <title>Granulicella sibirica sp. nov., a psychrotolerant acidobacterium isolated from an organic soil layer in forested tundra, West Siberia.</title>
        <authorList>
            <person name="Oshkin I.Y."/>
            <person name="Kulichevskaya I.S."/>
            <person name="Rijpstra W.I.C."/>
            <person name="Sinninghe Damste J.S."/>
            <person name="Rakitin A.L."/>
            <person name="Ravin N.V."/>
            <person name="Dedysh S.N."/>
        </authorList>
    </citation>
    <scope>NUCLEOTIDE SEQUENCE [LARGE SCALE GENOMIC DNA]</scope>
    <source>
        <strain evidence="7">AF10</strain>
    </source>
</reference>
<feature type="domain" description="Teneurin NHL" evidence="5">
    <location>
        <begin position="330"/>
        <end position="381"/>
    </location>
</feature>
<feature type="domain" description="Bacterial Ig-like" evidence="4">
    <location>
        <begin position="1227"/>
        <end position="1312"/>
    </location>
</feature>
<gene>
    <name evidence="6" type="ORF">GRAN_0752</name>
</gene>
<feature type="domain" description="Bacterial Ig-like" evidence="4">
    <location>
        <begin position="841"/>
        <end position="929"/>
    </location>
</feature>
<feature type="domain" description="Bacterial Ig-like" evidence="4">
    <location>
        <begin position="751"/>
        <end position="833"/>
    </location>
</feature>
<evidence type="ECO:0000259" key="5">
    <source>
        <dbReference type="Pfam" id="PF25021"/>
    </source>
</evidence>
<dbReference type="Pfam" id="PF01436">
    <property type="entry name" value="NHL"/>
    <property type="match status" value="2"/>
</dbReference>
<dbReference type="Gene3D" id="2.60.40.10">
    <property type="entry name" value="Immunoglobulins"/>
    <property type="match status" value="13"/>
</dbReference>
<keyword evidence="3" id="KW-0472">Membrane</keyword>
<feature type="transmembrane region" description="Helical" evidence="3">
    <location>
        <begin position="1818"/>
        <end position="1838"/>
    </location>
</feature>
<keyword evidence="3" id="KW-0812">Transmembrane</keyword>
<protein>
    <submittedName>
        <fullName evidence="6">Uncharacterized protein</fullName>
    </submittedName>
</protein>
<dbReference type="SUPFAM" id="SSF101898">
    <property type="entry name" value="NHL repeat"/>
    <property type="match status" value="1"/>
</dbReference>
<keyword evidence="1" id="KW-0677">Repeat</keyword>
<sequence>MIHRFLPFSPMSFLVTTVRPSAESRSSARILHSSRPGLLSRLSGVFEVPARRVGSGDAMKRLTVFPRLSLALTMLCMIAGFSPAPAIGQVATAFPGTTTVGGGTQVLSVTVTLKTGGEIAGARVMTQGKVNGDFTAAGGDTCTGQTLGANQSCTFPVQFKPAAPGERRGAVLLLDANGGLLGTQMLYGIGSGSLGIMIPGTIQTLAGVSGTWFYKNDGVPANYAPIYFPEGVAADASGNVFLSDTNNSRIRRIDAQTGLISTVAGTGSAGTSGDNGPATSAALNTPAAMIIDGAGDIIFADSQNHAIRKVSLATGTLSTIAGRLGTAGFAGDGGAASSALLNGPESIAMNARGDLFIADSSNCRIRKVDAQTGLISTVVGNGNPGSNGDGGQGTAAQVAQPFGLATDPAGDLFIADLAGNVVRELSASGIMSTVAGTGSAGDATEGTPGTSTPLRQPSDVKVDVAGDLYIADSGNNLIRKLSAVTGLMTSVGGNGSTFQGGDGGAAVAAGIDRPYALALDSQGNVLLADTYDNRVREIQNSIVYLKYNPIKVGGTSPQQGVTVENDGNVDMHFTAIVPDGNSALDTSKTTCLTTIPLTTGATCLVGAEFVPLTVGSTVTAAIQVQTDAANTPDVINLTGESDTLEPTVTTLTADVNPVGLGAQVTFTAVVSGNGVAPAGNVKFYDGTNLLGTVATGATGSTATFPISTLALGPHTITAAFGGDSTNSPSTSAVLTEIVKQASTVTLSSNLMPSKVGQSITFSATVTGASTTPGGSVVFNDNGSQIGTGAVNGSGVASTSTNLLAAGTHTITAVYSGDTNTLPGTSAALSQAVNLWSTSTTLTSSNPTDSLGSPLIFSVHVTTTSTVPPSGAVVLTDNGVSLAMLVVDGSGNASYSNSSLAVGTHALVATYQADSTNDTSSSAPLTQTVQTISTSTGLTSSANPVSAGATLHLVATVAAVTNVTAGAPTGVVTFKDGTTAIGTATISPTGVATLDVASLGVGTHGLAAVYGGSTNYASSTSNTLSEVVQLATTSVQLASSSNPSISGKGVTLTAVVSGSGGVPGGTVTFLNGGVTLGTGTVGGSGQATLGITTLPVGSLSLVATYGGDAKDNPSTSPALTQVVQQATTQISLTSSANPSFAGGTVTYLASLSSNGGVPSGQIVLTEGGSVLSTATMNGTGVASFSLNSLVAGSHTLIASFAGDASHSASTSNALVQVVQTGTSVTSIVSSKNPSVFGDQIGITFKVTGTAQQPTGTVTLMDQGTTLTTVTLNASGVATYPISNLTIGDHPLTATYSGDTTHAGSTSTVLTQRVQESTTTTILSSENPSLVGDAVKLTAAVVGTNGAAVTGTVTFTDGTAVLGSGTVANGSVSISISSLVEGTHLIVASYSGDATNVASASAMLSQVVMAAGTTVTLSSNVNPSVTGSAVIFSAAVSSKGENATGSVTFMDGSTTLGTGKVTNGVATFSTSGLTAGQHAIVARYGGDAGTQVSVSNALLQAIQNKTGISVVSSLNPALTLQGIVLTATVTNGENATGVVTFTDGATQIGSVNLASNGTAVLSLPSLAAGSHALVASYGGDSYNLPSTTAALTQTVQLRATTTSMAVSSDTYLSGAQITLVDVVRGDGPAAPTGTVTFMSGTNLIGTAQISTGGIATLTFFPVDPSYTIVATYSGDAAYAGSVADAVTITEGPSTTFTMTANPSTMSMASGSHTTISLTMTSVKNFADTISLGCLGLPADATCTFSTDKAALAANGTNVVQLTIDTGNPLGVGTSVTAKAKRMSLFDGVPGTLEAGLAIPAALLLGGLLGWGRRRRTLPRLLSLIVLIGMGMGLTSCANQLTQNKTPAGSYTVRIVASGVQTGASEISDLALTVTQ</sequence>
<evidence type="ECO:0000259" key="4">
    <source>
        <dbReference type="Pfam" id="PF16640"/>
    </source>
</evidence>
<dbReference type="InterPro" id="IPR001258">
    <property type="entry name" value="NHL_repeat"/>
</dbReference>
<dbReference type="Pfam" id="PF16640">
    <property type="entry name" value="Big_3_5"/>
    <property type="match status" value="11"/>
</dbReference>
<dbReference type="Pfam" id="PF25021">
    <property type="entry name" value="TEN_NHL"/>
    <property type="match status" value="1"/>
</dbReference>
<dbReference type="InterPro" id="IPR056822">
    <property type="entry name" value="TEN_NHL"/>
</dbReference>
<keyword evidence="7" id="KW-1185">Reference proteome</keyword>
<proteinExistence type="predicted"/>
<dbReference type="Gene3D" id="2.120.10.30">
    <property type="entry name" value="TolB, C-terminal domain"/>
    <property type="match status" value="3"/>
</dbReference>
<feature type="domain" description="Bacterial Ig-like" evidence="4">
    <location>
        <begin position="937"/>
        <end position="1027"/>
    </location>
</feature>
<organism evidence="6 7">
    <name type="scientific">Granulicella sibirica</name>
    <dbReference type="NCBI Taxonomy" id="2479048"/>
    <lineage>
        <taxon>Bacteria</taxon>
        <taxon>Pseudomonadati</taxon>
        <taxon>Acidobacteriota</taxon>
        <taxon>Terriglobia</taxon>
        <taxon>Terriglobales</taxon>
        <taxon>Acidobacteriaceae</taxon>
        <taxon>Granulicella</taxon>
    </lineage>
</organism>
<feature type="domain" description="Bacterial Ig-like" evidence="4">
    <location>
        <begin position="1416"/>
        <end position="1496"/>
    </location>
</feature>
<dbReference type="PANTHER" id="PTHR46388">
    <property type="entry name" value="NHL REPEAT-CONTAINING PROTEIN 2"/>
    <property type="match status" value="1"/>
</dbReference>
<name>A0A4Q0T3F5_9BACT</name>
<feature type="region of interest" description="Disordered" evidence="2">
    <location>
        <begin position="436"/>
        <end position="457"/>
    </location>
</feature>
<feature type="domain" description="Bacterial Ig-like" evidence="4">
    <location>
        <begin position="1605"/>
        <end position="1687"/>
    </location>
</feature>
<feature type="domain" description="Bacterial Ig-like" evidence="4">
    <location>
        <begin position="1131"/>
        <end position="1217"/>
    </location>
</feature>
<dbReference type="InterPro" id="IPR032109">
    <property type="entry name" value="Big_3_5"/>
</dbReference>
<evidence type="ECO:0000313" key="7">
    <source>
        <dbReference type="Proteomes" id="UP000289437"/>
    </source>
</evidence>
<accession>A0A4Q0T3F5</accession>
<evidence type="ECO:0000256" key="1">
    <source>
        <dbReference type="ARBA" id="ARBA00022737"/>
    </source>
</evidence>
<dbReference type="InterPro" id="IPR013783">
    <property type="entry name" value="Ig-like_fold"/>
</dbReference>
<feature type="transmembrane region" description="Helical" evidence="3">
    <location>
        <begin position="1786"/>
        <end position="1806"/>
    </location>
</feature>
<evidence type="ECO:0000313" key="6">
    <source>
        <dbReference type="EMBL" id="RXH57442.1"/>
    </source>
</evidence>